<keyword evidence="3" id="KW-1003">Cell membrane</keyword>
<feature type="transmembrane region" description="Helical" evidence="7">
    <location>
        <begin position="292"/>
        <end position="313"/>
    </location>
</feature>
<proteinExistence type="inferred from homology"/>
<dbReference type="PANTHER" id="PTHR43044">
    <property type="match status" value="1"/>
</dbReference>
<keyword evidence="6 7" id="KW-0472">Membrane</keyword>
<dbReference type="AlphaFoldDB" id="A0A1Y6BXS4"/>
<evidence type="ECO:0000256" key="6">
    <source>
        <dbReference type="ARBA" id="ARBA00023136"/>
    </source>
</evidence>
<dbReference type="PANTHER" id="PTHR43044:SF2">
    <property type="entry name" value="POLYSULPHIDE REDUCTASE NRFD"/>
    <property type="match status" value="1"/>
</dbReference>
<feature type="transmembrane region" description="Helical" evidence="7">
    <location>
        <begin position="251"/>
        <end position="271"/>
    </location>
</feature>
<feature type="transmembrane region" description="Helical" evidence="7">
    <location>
        <begin position="400"/>
        <end position="424"/>
    </location>
</feature>
<dbReference type="GO" id="GO:0005886">
    <property type="term" value="C:plasma membrane"/>
    <property type="evidence" value="ECO:0007669"/>
    <property type="project" value="UniProtKB-SubCell"/>
</dbReference>
<feature type="transmembrane region" description="Helical" evidence="7">
    <location>
        <begin position="105"/>
        <end position="131"/>
    </location>
</feature>
<accession>A0A1Y6BXS4</accession>
<evidence type="ECO:0000256" key="4">
    <source>
        <dbReference type="ARBA" id="ARBA00022692"/>
    </source>
</evidence>
<dbReference type="OrthoDB" id="5288008at2"/>
<comment type="similarity">
    <text evidence="2">Belongs to the NrfD family.</text>
</comment>
<organism evidence="8 9">
    <name type="scientific">Pseudobacteriovorax antillogorgiicola</name>
    <dbReference type="NCBI Taxonomy" id="1513793"/>
    <lineage>
        <taxon>Bacteria</taxon>
        <taxon>Pseudomonadati</taxon>
        <taxon>Bdellovibrionota</taxon>
        <taxon>Oligoflexia</taxon>
        <taxon>Oligoflexales</taxon>
        <taxon>Pseudobacteriovoracaceae</taxon>
        <taxon>Pseudobacteriovorax</taxon>
    </lineage>
</organism>
<evidence type="ECO:0000313" key="8">
    <source>
        <dbReference type="EMBL" id="SMF32971.1"/>
    </source>
</evidence>
<keyword evidence="4 7" id="KW-0812">Transmembrane</keyword>
<dbReference type="Pfam" id="PF03916">
    <property type="entry name" value="NrfD"/>
    <property type="match status" value="1"/>
</dbReference>
<evidence type="ECO:0000256" key="5">
    <source>
        <dbReference type="ARBA" id="ARBA00022989"/>
    </source>
</evidence>
<dbReference type="RefSeq" id="WP_132320772.1">
    <property type="nucleotide sequence ID" value="NZ_FWZT01000010.1"/>
</dbReference>
<protein>
    <submittedName>
        <fullName evidence="8">Prokaryotic molybdopterin-containing oxidoreductase family, membrane subunit</fullName>
    </submittedName>
</protein>
<sequence length="446" mass="51227">MSDEVKWTKTISDVNDGILANLEKPHPTYYVAWFMAILFVGIGVACWAYQVTYGMGAAGLNSPVYWGVYITDFVFWVGIGHAGTLISAILFLFRAKWRNTVARGAEAMTVFAVITAGLFPLIHVGRLWFAAYWMAPLPNTNNLWVNFRSPLMWDVFAISTYLTVSLLFWYMGLVPDLASIRDRVKGFKRLVYGIMSFGWRGTARQWHHYEAGYGFLAALATPLVLSVHSIVSWDFAMSIQPGWHTTIFPPYFVAGAILSGCAMVYTLLVPIRKMFRFEGFIKEEHLESCIKLTLLTSTLVFYAYAIEFLVAWYSGNPYEWAIFVKRAVGPYAFYFWVMVFCNCIFPLIWWSKKMRNNIAVSMFVAILVNVGMWFERYNIIVSSLVEDFIPGSWGHYEPSWIEIGITFGSFGWFFFWFLIFCKFFPIVSMSELKLIMPKPLSPKKNP</sequence>
<evidence type="ECO:0000256" key="2">
    <source>
        <dbReference type="ARBA" id="ARBA00008929"/>
    </source>
</evidence>
<dbReference type="InterPro" id="IPR005614">
    <property type="entry name" value="NrfD-like"/>
</dbReference>
<evidence type="ECO:0000256" key="3">
    <source>
        <dbReference type="ARBA" id="ARBA00022475"/>
    </source>
</evidence>
<evidence type="ECO:0000313" key="9">
    <source>
        <dbReference type="Proteomes" id="UP000192907"/>
    </source>
</evidence>
<dbReference type="Proteomes" id="UP000192907">
    <property type="component" value="Unassembled WGS sequence"/>
</dbReference>
<comment type="subcellular location">
    <subcellularLocation>
        <location evidence="1">Cell membrane</location>
        <topology evidence="1">Multi-pass membrane protein</topology>
    </subcellularLocation>
</comment>
<feature type="transmembrane region" description="Helical" evidence="7">
    <location>
        <begin position="333"/>
        <end position="350"/>
    </location>
</feature>
<reference evidence="9" key="1">
    <citation type="submission" date="2017-04" db="EMBL/GenBank/DDBJ databases">
        <authorList>
            <person name="Varghese N."/>
            <person name="Submissions S."/>
        </authorList>
    </citation>
    <scope>NUCLEOTIDE SEQUENCE [LARGE SCALE GENOMIC DNA]</scope>
    <source>
        <strain evidence="9">RKEM611</strain>
    </source>
</reference>
<gene>
    <name evidence="8" type="ORF">SAMN06296036_11071</name>
</gene>
<feature type="transmembrane region" description="Helical" evidence="7">
    <location>
        <begin position="73"/>
        <end position="93"/>
    </location>
</feature>
<dbReference type="STRING" id="1513793.SAMN06296036_11071"/>
<keyword evidence="9" id="KW-1185">Reference proteome</keyword>
<evidence type="ECO:0000256" key="1">
    <source>
        <dbReference type="ARBA" id="ARBA00004651"/>
    </source>
</evidence>
<evidence type="ECO:0000256" key="7">
    <source>
        <dbReference type="SAM" id="Phobius"/>
    </source>
</evidence>
<feature type="transmembrane region" description="Helical" evidence="7">
    <location>
        <begin position="213"/>
        <end position="231"/>
    </location>
</feature>
<keyword evidence="5 7" id="KW-1133">Transmembrane helix</keyword>
<dbReference type="EMBL" id="FWZT01000010">
    <property type="protein sequence ID" value="SMF32971.1"/>
    <property type="molecule type" value="Genomic_DNA"/>
</dbReference>
<feature type="transmembrane region" description="Helical" evidence="7">
    <location>
        <begin position="151"/>
        <end position="173"/>
    </location>
</feature>
<name>A0A1Y6BXS4_9BACT</name>
<feature type="transmembrane region" description="Helical" evidence="7">
    <location>
        <begin position="30"/>
        <end position="53"/>
    </location>
</feature>
<feature type="transmembrane region" description="Helical" evidence="7">
    <location>
        <begin position="357"/>
        <end position="374"/>
    </location>
</feature>